<keyword evidence="4" id="KW-0010">Activator</keyword>
<dbReference type="KEGG" id="ntr:B0W44_10315"/>
<dbReference type="EMBL" id="CP019699">
    <property type="protein sequence ID" value="AQS56103.1"/>
    <property type="molecule type" value="Genomic_DNA"/>
</dbReference>
<protein>
    <submittedName>
        <fullName evidence="8">Levansucrase</fullName>
    </submittedName>
</protein>
<dbReference type="PROSITE" id="PS51372">
    <property type="entry name" value="PRD_2"/>
    <property type="match status" value="2"/>
</dbReference>
<dbReference type="PROSITE" id="PS00654">
    <property type="entry name" value="PRD_1"/>
    <property type="match status" value="1"/>
</dbReference>
<keyword evidence="5" id="KW-0804">Transcription</keyword>
<dbReference type="SUPFAM" id="SSF50151">
    <property type="entry name" value="SacY-like RNA-binding domain"/>
    <property type="match status" value="1"/>
</dbReference>
<sequence length="281" mass="32757">MKIAKVLNNNAVVIKDKGQEKIAIGSGIGFRKGKNDLVNPRKIEKLFVLKENEKLQHLLLRIPEDHFVLSEEIIAYAEEQLNTKLNDHIHIALTDHLTFAIEREKKGIQLKNKLLYEIKTLYKKEFDIGLWAIQHIKEKLNVNMPVDEAAFIALHIHTMKLHGGDWQETVRQTTLVRDMVHTIKDFLNIAVEEDDISYERLITHLRFSLTRTKQSKLHTMDKEMLKMIRRKYPLSYRCAAKVAKDLSSLHGINLPESELGYIALHIERLRKMRDTEEESPK</sequence>
<gene>
    <name evidence="8" type="ORF">B0W44_10315</name>
</gene>
<dbReference type="Pfam" id="PF00874">
    <property type="entry name" value="PRD"/>
    <property type="match status" value="2"/>
</dbReference>
<dbReference type="InterPro" id="IPR050661">
    <property type="entry name" value="BglG_antiterminators"/>
</dbReference>
<dbReference type="InterPro" id="IPR011608">
    <property type="entry name" value="PRD"/>
</dbReference>
<dbReference type="Proteomes" id="UP000188603">
    <property type="component" value="Chromosome"/>
</dbReference>
<dbReference type="InterPro" id="IPR001550">
    <property type="entry name" value="Transcrpt_antitermin_CS"/>
</dbReference>
<keyword evidence="3" id="KW-0805">Transcription regulation</keyword>
<dbReference type="SMART" id="SM01061">
    <property type="entry name" value="CAT_RBD"/>
    <property type="match status" value="1"/>
</dbReference>
<dbReference type="OrthoDB" id="9813552at2"/>
<dbReference type="InterPro" id="IPR036650">
    <property type="entry name" value="CAT_RNA-bd_dom_sf"/>
</dbReference>
<evidence type="ECO:0000256" key="2">
    <source>
        <dbReference type="ARBA" id="ARBA00022884"/>
    </source>
</evidence>
<evidence type="ECO:0000313" key="8">
    <source>
        <dbReference type="EMBL" id="AQS56103.1"/>
    </source>
</evidence>
<feature type="domain" description="PRD" evidence="7">
    <location>
        <begin position="167"/>
        <end position="276"/>
    </location>
</feature>
<reference evidence="8 9" key="1">
    <citation type="journal article" date="2015" name="Int. J. Syst. Evol. Microbiol.">
        <title>Novibacillus thermophilus gen. nov., sp. nov., a Gram-staining-negative and moderately thermophilic member of the family Thermoactinomycetaceae.</title>
        <authorList>
            <person name="Yang G."/>
            <person name="Chen J."/>
            <person name="Zhou S."/>
        </authorList>
    </citation>
    <scope>NUCLEOTIDE SEQUENCE [LARGE SCALE GENOMIC DNA]</scope>
    <source>
        <strain evidence="8 9">SG-1</strain>
    </source>
</reference>
<dbReference type="InterPro" id="IPR004341">
    <property type="entry name" value="CAT_RNA-bd_dom"/>
</dbReference>
<dbReference type="PANTHER" id="PTHR30185">
    <property type="entry name" value="CRYPTIC BETA-GLUCOSIDE BGL OPERON ANTITERMINATOR"/>
    <property type="match status" value="1"/>
</dbReference>
<keyword evidence="2" id="KW-0694">RNA-binding</keyword>
<dbReference type="GO" id="GO:0045893">
    <property type="term" value="P:positive regulation of DNA-templated transcription"/>
    <property type="evidence" value="ECO:0007669"/>
    <property type="project" value="InterPro"/>
</dbReference>
<evidence type="ECO:0000256" key="6">
    <source>
        <dbReference type="ARBA" id="ARBA00038510"/>
    </source>
</evidence>
<evidence type="ECO:0000256" key="3">
    <source>
        <dbReference type="ARBA" id="ARBA00023015"/>
    </source>
</evidence>
<evidence type="ECO:0000256" key="5">
    <source>
        <dbReference type="ARBA" id="ARBA00023163"/>
    </source>
</evidence>
<organism evidence="8 9">
    <name type="scientific">Novibacillus thermophilus</name>
    <dbReference type="NCBI Taxonomy" id="1471761"/>
    <lineage>
        <taxon>Bacteria</taxon>
        <taxon>Bacillati</taxon>
        <taxon>Bacillota</taxon>
        <taxon>Bacilli</taxon>
        <taxon>Bacillales</taxon>
        <taxon>Thermoactinomycetaceae</taxon>
        <taxon>Novibacillus</taxon>
    </lineage>
</organism>
<dbReference type="Gene3D" id="2.30.24.10">
    <property type="entry name" value="CAT RNA-binding domain"/>
    <property type="match status" value="1"/>
</dbReference>
<dbReference type="STRING" id="1471761.B0W44_10315"/>
<proteinExistence type="inferred from homology"/>
<dbReference type="InterPro" id="IPR036634">
    <property type="entry name" value="PRD_sf"/>
</dbReference>
<feature type="domain" description="PRD" evidence="7">
    <location>
        <begin position="61"/>
        <end position="166"/>
    </location>
</feature>
<evidence type="ECO:0000313" key="9">
    <source>
        <dbReference type="Proteomes" id="UP000188603"/>
    </source>
</evidence>
<dbReference type="Pfam" id="PF03123">
    <property type="entry name" value="CAT_RBD"/>
    <property type="match status" value="1"/>
</dbReference>
<keyword evidence="9" id="KW-1185">Reference proteome</keyword>
<dbReference type="Gene3D" id="1.10.1790.10">
    <property type="entry name" value="PRD domain"/>
    <property type="match status" value="2"/>
</dbReference>
<dbReference type="AlphaFoldDB" id="A0A1U9K7X9"/>
<evidence type="ECO:0000259" key="7">
    <source>
        <dbReference type="PROSITE" id="PS51372"/>
    </source>
</evidence>
<name>A0A1U9K7X9_9BACL</name>
<dbReference type="PANTHER" id="PTHR30185:SF15">
    <property type="entry name" value="CRYPTIC BETA-GLUCOSIDE BGL OPERON ANTITERMINATOR"/>
    <property type="match status" value="1"/>
</dbReference>
<dbReference type="GO" id="GO:0003723">
    <property type="term" value="F:RNA binding"/>
    <property type="evidence" value="ECO:0007669"/>
    <property type="project" value="UniProtKB-KW"/>
</dbReference>
<comment type="similarity">
    <text evidence="6">Belongs to the transcriptional antiterminator BglG family.</text>
</comment>
<keyword evidence="1" id="KW-0677">Repeat</keyword>
<dbReference type="SUPFAM" id="SSF63520">
    <property type="entry name" value="PTS-regulatory domain, PRD"/>
    <property type="match status" value="2"/>
</dbReference>
<evidence type="ECO:0000256" key="1">
    <source>
        <dbReference type="ARBA" id="ARBA00022737"/>
    </source>
</evidence>
<dbReference type="RefSeq" id="WP_077719966.1">
    <property type="nucleotide sequence ID" value="NZ_CP019699.1"/>
</dbReference>
<evidence type="ECO:0000256" key="4">
    <source>
        <dbReference type="ARBA" id="ARBA00023159"/>
    </source>
</evidence>
<accession>A0A1U9K7X9</accession>